<dbReference type="Proteomes" id="UP000198902">
    <property type="component" value="Unassembled WGS sequence"/>
</dbReference>
<feature type="compositionally biased region" description="Basic and acidic residues" evidence="1">
    <location>
        <begin position="71"/>
        <end position="82"/>
    </location>
</feature>
<organism evidence="2 3">
    <name type="scientific">Haloferax massiliensis</name>
    <dbReference type="NCBI Taxonomy" id="1476858"/>
    <lineage>
        <taxon>Archaea</taxon>
        <taxon>Methanobacteriati</taxon>
        <taxon>Methanobacteriota</taxon>
        <taxon>Stenosarchaea group</taxon>
        <taxon>Halobacteria</taxon>
        <taxon>Halobacteriales</taxon>
        <taxon>Haloferacaceae</taxon>
        <taxon>Haloferax</taxon>
    </lineage>
</organism>
<dbReference type="AlphaFoldDB" id="A0A0D6JL29"/>
<keyword evidence="3" id="KW-1185">Reference proteome</keyword>
<reference evidence="3" key="1">
    <citation type="submission" date="2015-03" db="EMBL/GenBank/DDBJ databases">
        <authorList>
            <person name="Urmite Genomes"/>
        </authorList>
    </citation>
    <scope>NUCLEOTIDE SEQUENCE [LARGE SCALE GENOMIC DNA]</scope>
    <source>
        <strain evidence="3">Arc-Hr</strain>
    </source>
</reference>
<sequence>MSDDTEADVTDREPSVEDDDGHGVTVDGGGDAGASSPEESEEVDAERPDEGEEPDAEDEMREEEAAETENVDNHRDDEPFYS</sequence>
<proteinExistence type="predicted"/>
<dbReference type="EMBL" id="CSTE01000001">
    <property type="protein sequence ID" value="CQR48579.1"/>
    <property type="molecule type" value="Genomic_DNA"/>
</dbReference>
<feature type="compositionally biased region" description="Acidic residues" evidence="1">
    <location>
        <begin position="38"/>
        <end position="70"/>
    </location>
</feature>
<feature type="region of interest" description="Disordered" evidence="1">
    <location>
        <begin position="1"/>
        <end position="82"/>
    </location>
</feature>
<evidence type="ECO:0000313" key="2">
    <source>
        <dbReference type="EMBL" id="CQR48579.1"/>
    </source>
</evidence>
<gene>
    <name evidence="2" type="ORF">BN996_00025</name>
</gene>
<name>A0A0D6JL29_9EURY</name>
<accession>A0A0D6JL29</accession>
<protein>
    <submittedName>
        <fullName evidence="2">Uncharacterized protein</fullName>
    </submittedName>
</protein>
<evidence type="ECO:0000313" key="3">
    <source>
        <dbReference type="Proteomes" id="UP000198902"/>
    </source>
</evidence>
<dbReference type="RefSeq" id="WP_089776654.1">
    <property type="nucleotide sequence ID" value="NZ_CABLRR010000001.1"/>
</dbReference>
<evidence type="ECO:0000256" key="1">
    <source>
        <dbReference type="SAM" id="MobiDB-lite"/>
    </source>
</evidence>